<organism evidence="1 2">
    <name type="scientific">Dichomitus squalens</name>
    <dbReference type="NCBI Taxonomy" id="114155"/>
    <lineage>
        <taxon>Eukaryota</taxon>
        <taxon>Fungi</taxon>
        <taxon>Dikarya</taxon>
        <taxon>Basidiomycota</taxon>
        <taxon>Agaricomycotina</taxon>
        <taxon>Agaricomycetes</taxon>
        <taxon>Polyporales</taxon>
        <taxon>Polyporaceae</taxon>
        <taxon>Dichomitus</taxon>
    </lineage>
</organism>
<sequence length="95" mass="10609">MLDAWRYILQVEAWLCTGSGRMLARSLLPPRPTTVPNQRLHCVRALAYRRPLFLPLFLASGSTLSATVAFHRQRLFSRSGPGVLCSVLVSSSPRQ</sequence>
<keyword evidence="2" id="KW-1185">Reference proteome</keyword>
<accession>A0A4Q9PUQ7</accession>
<evidence type="ECO:0000313" key="2">
    <source>
        <dbReference type="Proteomes" id="UP000292082"/>
    </source>
</evidence>
<evidence type="ECO:0000313" key="1">
    <source>
        <dbReference type="EMBL" id="TBU58236.1"/>
    </source>
</evidence>
<dbReference type="Proteomes" id="UP000292082">
    <property type="component" value="Unassembled WGS sequence"/>
</dbReference>
<proteinExistence type="predicted"/>
<dbReference type="AlphaFoldDB" id="A0A4Q9PUQ7"/>
<protein>
    <submittedName>
        <fullName evidence="1">Uncharacterized protein</fullName>
    </submittedName>
</protein>
<dbReference type="EMBL" id="ML145127">
    <property type="protein sequence ID" value="TBU58236.1"/>
    <property type="molecule type" value="Genomic_DNA"/>
</dbReference>
<name>A0A4Q9PUQ7_9APHY</name>
<reference evidence="1 2" key="1">
    <citation type="submission" date="2019-01" db="EMBL/GenBank/DDBJ databases">
        <title>Draft genome sequences of three monokaryotic isolates of the white-rot basidiomycete fungus Dichomitus squalens.</title>
        <authorList>
            <consortium name="DOE Joint Genome Institute"/>
            <person name="Lopez S.C."/>
            <person name="Andreopoulos B."/>
            <person name="Pangilinan J."/>
            <person name="Lipzen A."/>
            <person name="Riley R."/>
            <person name="Ahrendt S."/>
            <person name="Ng V."/>
            <person name="Barry K."/>
            <person name="Daum C."/>
            <person name="Grigoriev I.V."/>
            <person name="Hilden K.S."/>
            <person name="Makela M.R."/>
            <person name="de Vries R.P."/>
        </authorList>
    </citation>
    <scope>NUCLEOTIDE SEQUENCE [LARGE SCALE GENOMIC DNA]</scope>
    <source>
        <strain evidence="1 2">CBS 464.89</strain>
    </source>
</reference>
<gene>
    <name evidence="1" type="ORF">BD310DRAFT_495150</name>
</gene>